<protein>
    <submittedName>
        <fullName evidence="1">DUF4913 domain-containing protein</fullName>
    </submittedName>
</protein>
<dbReference type="EMBL" id="WVDC01000017">
    <property type="protein sequence ID" value="NKW44155.1"/>
    <property type="molecule type" value="Genomic_DNA"/>
</dbReference>
<dbReference type="Proteomes" id="UP000603463">
    <property type="component" value="Unassembled WGS sequence"/>
</dbReference>
<reference evidence="3" key="2">
    <citation type="journal article" date="2020" name="Environ. Microbiol.">
        <title>The novel and transferable erm(51) gene confers Macrolides, Lincosamides, and Streptogramins B (MLSB) resistance to clonal Rhodococcus equi in the environment.</title>
        <authorList>
            <person name="Huber L."/>
            <person name="Giguere S."/>
            <person name="Slovis N.M."/>
            <person name="Alvarez-Narvaez S."/>
            <person name="Hart K.A."/>
            <person name="Greiter M."/>
            <person name="Morris E.R.A."/>
            <person name="Cohen N.D."/>
        </authorList>
    </citation>
    <scope>NUCLEOTIDE SEQUENCE</scope>
    <source>
        <strain evidence="3">Lh_116_1</strain>
        <strain evidence="4">Lh_16_1</strain>
    </source>
</reference>
<reference evidence="1" key="1">
    <citation type="submission" date="2019-11" db="EMBL/GenBank/DDBJ databases">
        <title>Spread of Macrolides and rifampicin resistant Rhodococcus equi in clinical isolates in the USA.</title>
        <authorList>
            <person name="Alvarez-Narvaez S."/>
            <person name="Huber L."/>
            <person name="Cohen N.D."/>
            <person name="Slovis N."/>
            <person name="Greiter M."/>
            <person name="Giguere S."/>
            <person name="Hart K."/>
        </authorList>
    </citation>
    <scope>NUCLEOTIDE SEQUENCE</scope>
    <source>
        <strain evidence="1">Lh_17</strain>
    </source>
</reference>
<dbReference type="EMBL" id="WUXR01000025">
    <property type="protein sequence ID" value="MBM4568886.1"/>
    <property type="molecule type" value="Genomic_DNA"/>
</dbReference>
<dbReference type="Proteomes" id="UP000608063">
    <property type="component" value="Unassembled WGS sequence"/>
</dbReference>
<evidence type="ECO:0000313" key="1">
    <source>
        <dbReference type="EMBL" id="MBM4568817.1"/>
    </source>
</evidence>
<dbReference type="EMBL" id="WUXR01000025">
    <property type="protein sequence ID" value="MBM4568817.1"/>
    <property type="molecule type" value="Genomic_DNA"/>
</dbReference>
<dbReference type="EMBL" id="WVBC01000044">
    <property type="protein sequence ID" value="NKT81922.1"/>
    <property type="molecule type" value="Genomic_DNA"/>
</dbReference>
<comment type="caution">
    <text evidence="1">The sequence shown here is derived from an EMBL/GenBank/DDBJ whole genome shotgun (WGS) entry which is preliminary data.</text>
</comment>
<gene>
    <name evidence="1" type="ORF">GS441_26445</name>
    <name evidence="2" type="ORF">GS441_26790</name>
    <name evidence="3" type="ORF">GS882_28270</name>
    <name evidence="4" type="ORF">GS947_21975</name>
</gene>
<organism evidence="1 5">
    <name type="scientific">Rhodococcus hoagii</name>
    <name type="common">Corynebacterium equii</name>
    <dbReference type="NCBI Taxonomy" id="43767"/>
    <lineage>
        <taxon>Bacteria</taxon>
        <taxon>Bacillati</taxon>
        <taxon>Actinomycetota</taxon>
        <taxon>Actinomycetes</taxon>
        <taxon>Mycobacteriales</taxon>
        <taxon>Nocardiaceae</taxon>
        <taxon>Prescottella</taxon>
    </lineage>
</organism>
<evidence type="ECO:0000313" key="3">
    <source>
        <dbReference type="EMBL" id="NKT81922.1"/>
    </source>
</evidence>
<sequence length="183" mass="21125">MKRLRTEADGIAEAKWHEMLTPELYRQLEEAASRRLLAQVDSTLAEPEAPEAEPEPQLVFGSVEQFVREKLAPSYRREVIEGTSRNWCPQWWRHAEAISRLEALWRAWEHLRLDPATGMSVWWRDHADHHMAVLFDPDGPFKTCSVRDGHSKQDFEVVPLPIDPAPASMFPDMRTDDGSQPDQ</sequence>
<evidence type="ECO:0000313" key="2">
    <source>
        <dbReference type="EMBL" id="MBM4568886.1"/>
    </source>
</evidence>
<dbReference type="Proteomes" id="UP000808906">
    <property type="component" value="Unassembled WGS sequence"/>
</dbReference>
<evidence type="ECO:0000313" key="4">
    <source>
        <dbReference type="EMBL" id="NKW44155.1"/>
    </source>
</evidence>
<evidence type="ECO:0000313" key="5">
    <source>
        <dbReference type="Proteomes" id="UP000808906"/>
    </source>
</evidence>
<accession>A0A9Q2USE9</accession>
<proteinExistence type="predicted"/>
<name>A0A9Q2USE9_RHOHA</name>
<dbReference type="AlphaFoldDB" id="A0A9Q2USE9"/>
<dbReference type="InterPro" id="IPR032584">
    <property type="entry name" value="DUF4913"/>
</dbReference>
<dbReference type="Pfam" id="PF16259">
    <property type="entry name" value="DUF4913"/>
    <property type="match status" value="1"/>
</dbReference>